<organism evidence="2 3">
    <name type="scientific">Plakobranchus ocellatus</name>
    <dbReference type="NCBI Taxonomy" id="259542"/>
    <lineage>
        <taxon>Eukaryota</taxon>
        <taxon>Metazoa</taxon>
        <taxon>Spiralia</taxon>
        <taxon>Lophotrochozoa</taxon>
        <taxon>Mollusca</taxon>
        <taxon>Gastropoda</taxon>
        <taxon>Heterobranchia</taxon>
        <taxon>Euthyneura</taxon>
        <taxon>Panpulmonata</taxon>
        <taxon>Sacoglossa</taxon>
        <taxon>Placobranchoidea</taxon>
        <taxon>Plakobranchidae</taxon>
        <taxon>Plakobranchus</taxon>
    </lineage>
</organism>
<keyword evidence="3" id="KW-1185">Reference proteome</keyword>
<dbReference type="Proteomes" id="UP000735302">
    <property type="component" value="Unassembled WGS sequence"/>
</dbReference>
<feature type="region of interest" description="Disordered" evidence="1">
    <location>
        <begin position="1"/>
        <end position="33"/>
    </location>
</feature>
<protein>
    <submittedName>
        <fullName evidence="2">Uncharacterized protein</fullName>
    </submittedName>
</protein>
<comment type="caution">
    <text evidence="2">The sequence shown here is derived from an EMBL/GenBank/DDBJ whole genome shotgun (WGS) entry which is preliminary data.</text>
</comment>
<evidence type="ECO:0000313" key="2">
    <source>
        <dbReference type="EMBL" id="GFN79830.1"/>
    </source>
</evidence>
<dbReference type="EMBL" id="BLXT01000744">
    <property type="protein sequence ID" value="GFN79830.1"/>
    <property type="molecule type" value="Genomic_DNA"/>
</dbReference>
<proteinExistence type="predicted"/>
<dbReference type="AlphaFoldDB" id="A0AAV3Y9D3"/>
<evidence type="ECO:0000313" key="3">
    <source>
        <dbReference type="Proteomes" id="UP000735302"/>
    </source>
</evidence>
<sequence length="92" mass="10374">MNCVSDNTQAGRQAGRQTDRQTGRQTGTQTEKYRDKTFGFNVVSESSSICFDHCDITSQEEINPGKDRFDQHLCVLDQPGYLASRVRQCTLP</sequence>
<accession>A0AAV3Y9D3</accession>
<gene>
    <name evidence="2" type="ORF">PoB_000633600</name>
</gene>
<reference evidence="2 3" key="1">
    <citation type="journal article" date="2021" name="Elife">
        <title>Chloroplast acquisition without the gene transfer in kleptoplastic sea slugs, Plakobranchus ocellatus.</title>
        <authorList>
            <person name="Maeda T."/>
            <person name="Takahashi S."/>
            <person name="Yoshida T."/>
            <person name="Shimamura S."/>
            <person name="Takaki Y."/>
            <person name="Nagai Y."/>
            <person name="Toyoda A."/>
            <person name="Suzuki Y."/>
            <person name="Arimoto A."/>
            <person name="Ishii H."/>
            <person name="Satoh N."/>
            <person name="Nishiyama T."/>
            <person name="Hasebe M."/>
            <person name="Maruyama T."/>
            <person name="Minagawa J."/>
            <person name="Obokata J."/>
            <person name="Shigenobu S."/>
        </authorList>
    </citation>
    <scope>NUCLEOTIDE SEQUENCE [LARGE SCALE GENOMIC DNA]</scope>
</reference>
<evidence type="ECO:0000256" key="1">
    <source>
        <dbReference type="SAM" id="MobiDB-lite"/>
    </source>
</evidence>
<name>A0AAV3Y9D3_9GAST</name>